<evidence type="ECO:0000313" key="2">
    <source>
        <dbReference type="Proteomes" id="UP001165190"/>
    </source>
</evidence>
<dbReference type="PANTHER" id="PTHR33563">
    <property type="match status" value="1"/>
</dbReference>
<dbReference type="AlphaFoldDB" id="A0A9W7LGW3"/>
<gene>
    <name evidence="1" type="ORF">HRI_000059500</name>
</gene>
<comment type="caution">
    <text evidence="1">The sequence shown here is derived from an EMBL/GenBank/DDBJ whole genome shotgun (WGS) entry which is preliminary data.</text>
</comment>
<dbReference type="GO" id="GO:0003856">
    <property type="term" value="F:3-dehydroquinate synthase activity"/>
    <property type="evidence" value="ECO:0007669"/>
    <property type="project" value="InterPro"/>
</dbReference>
<keyword evidence="2" id="KW-1185">Reference proteome</keyword>
<dbReference type="GO" id="GO:0016491">
    <property type="term" value="F:oxidoreductase activity"/>
    <property type="evidence" value="ECO:0007669"/>
    <property type="project" value="InterPro"/>
</dbReference>
<sequence length="233" mass="26849">MGLFVRFGGRRKYFPWMPRCSRNESKLGNDLSSPGSVNLPKHVVIVMDGLQEFTTQLLEWVLQNICASGHIVTLLGFMPWLNIPLSSKTRQDVWMLEFENLSVRNDARYLKLQAVVELCRFHGVTLQKEIVMGYPLPSLLAERIVSHRASWVVFDNDRYLRKNRAYFAKKIPCKMVMMGEEGYMDMIRGRSMIDNGDNTPCESPALVPTPLVICSEPLKRILEDQEYVDDYVI</sequence>
<organism evidence="1 2">
    <name type="scientific">Hibiscus trionum</name>
    <name type="common">Flower of an hour</name>
    <dbReference type="NCBI Taxonomy" id="183268"/>
    <lineage>
        <taxon>Eukaryota</taxon>
        <taxon>Viridiplantae</taxon>
        <taxon>Streptophyta</taxon>
        <taxon>Embryophyta</taxon>
        <taxon>Tracheophyta</taxon>
        <taxon>Spermatophyta</taxon>
        <taxon>Magnoliopsida</taxon>
        <taxon>eudicotyledons</taxon>
        <taxon>Gunneridae</taxon>
        <taxon>Pentapetalae</taxon>
        <taxon>rosids</taxon>
        <taxon>malvids</taxon>
        <taxon>Malvales</taxon>
        <taxon>Malvaceae</taxon>
        <taxon>Malvoideae</taxon>
        <taxon>Hibiscus</taxon>
    </lineage>
</organism>
<dbReference type="EMBL" id="BSYR01000002">
    <property type="protein sequence ID" value="GMI63902.1"/>
    <property type="molecule type" value="Genomic_DNA"/>
</dbReference>
<name>A0A9W7LGW3_HIBTR</name>
<dbReference type="PANTHER" id="PTHR33563:SF9">
    <property type="entry name" value="USPA DOMAIN-CONTAINING PROTEIN"/>
    <property type="match status" value="1"/>
</dbReference>
<dbReference type="OrthoDB" id="1928023at2759"/>
<evidence type="ECO:0000313" key="1">
    <source>
        <dbReference type="EMBL" id="GMI63902.1"/>
    </source>
</evidence>
<dbReference type="Proteomes" id="UP001165190">
    <property type="component" value="Unassembled WGS sequence"/>
</dbReference>
<reference evidence="1" key="1">
    <citation type="submission" date="2023-05" db="EMBL/GenBank/DDBJ databases">
        <title>Genome and transcriptome analyses reveal genes involved in the formation of fine ridges on petal epidermal cells in Hibiscus trionum.</title>
        <authorList>
            <person name="Koshimizu S."/>
            <person name="Masuda S."/>
            <person name="Ishii T."/>
            <person name="Shirasu K."/>
            <person name="Hoshino A."/>
            <person name="Arita M."/>
        </authorList>
    </citation>
    <scope>NUCLEOTIDE SEQUENCE</scope>
    <source>
        <strain evidence="1">Hamamatsu line</strain>
    </source>
</reference>
<accession>A0A9W7LGW3</accession>
<proteinExistence type="predicted"/>
<dbReference type="InterPro" id="IPR002812">
    <property type="entry name" value="DHQS"/>
</dbReference>
<dbReference type="GO" id="GO:0009073">
    <property type="term" value="P:aromatic amino acid family biosynthetic process"/>
    <property type="evidence" value="ECO:0007669"/>
    <property type="project" value="InterPro"/>
</dbReference>
<protein>
    <submittedName>
        <fullName evidence="1">Uncharacterized protein</fullName>
    </submittedName>
</protein>